<keyword evidence="1" id="KW-0732">Signal</keyword>
<evidence type="ECO:0000313" key="3">
    <source>
        <dbReference type="RefSeq" id="XP_034250629.1"/>
    </source>
</evidence>
<evidence type="ECO:0000313" key="2">
    <source>
        <dbReference type="Proteomes" id="UP000515158"/>
    </source>
</evidence>
<proteinExistence type="predicted"/>
<dbReference type="KEGG" id="tpal:117651028"/>
<dbReference type="GeneID" id="117651028"/>
<sequence length="197" mass="21375">MEAVVAVLLALAALTTTIALEQDAKTVGLYSAPFSSIDYLVGEKGGIDAVFNKCVVAAFRNKDEISAFVVPKGIKSIYDPANGYLQPLREFINSAVPKAALTLSAARFLALPEMSLPVHHIHMPATDLETTFHQAEEAHPYVLFVAKDVIRGGNRLSIENLHRLGDFSFEQGSVEIVHDFAPTRRAGDLEPSKTAEN</sequence>
<dbReference type="RefSeq" id="XP_034250629.1">
    <property type="nucleotide sequence ID" value="XM_034394738.1"/>
</dbReference>
<keyword evidence="2" id="KW-1185">Reference proteome</keyword>
<feature type="signal peptide" evidence="1">
    <location>
        <begin position="1"/>
        <end position="19"/>
    </location>
</feature>
<dbReference type="OrthoDB" id="10618014at2759"/>
<protein>
    <submittedName>
        <fullName evidence="3">Uncharacterized protein LOC117651028</fullName>
    </submittedName>
</protein>
<dbReference type="AlphaFoldDB" id="A0A6P8ZZV3"/>
<evidence type="ECO:0000256" key="1">
    <source>
        <dbReference type="SAM" id="SignalP"/>
    </source>
</evidence>
<dbReference type="Proteomes" id="UP000515158">
    <property type="component" value="Unplaced"/>
</dbReference>
<gene>
    <name evidence="3" type="primary">LOC117651028</name>
</gene>
<feature type="chain" id="PRO_5028088634" evidence="1">
    <location>
        <begin position="20"/>
        <end position="197"/>
    </location>
</feature>
<accession>A0A6P8ZZV3</accession>
<name>A0A6P8ZZV3_THRPL</name>
<organism evidence="3">
    <name type="scientific">Thrips palmi</name>
    <name type="common">Melon thrips</name>
    <dbReference type="NCBI Taxonomy" id="161013"/>
    <lineage>
        <taxon>Eukaryota</taxon>
        <taxon>Metazoa</taxon>
        <taxon>Ecdysozoa</taxon>
        <taxon>Arthropoda</taxon>
        <taxon>Hexapoda</taxon>
        <taxon>Insecta</taxon>
        <taxon>Pterygota</taxon>
        <taxon>Neoptera</taxon>
        <taxon>Paraneoptera</taxon>
        <taxon>Thysanoptera</taxon>
        <taxon>Terebrantia</taxon>
        <taxon>Thripoidea</taxon>
        <taxon>Thripidae</taxon>
        <taxon>Thrips</taxon>
    </lineage>
</organism>
<reference evidence="3" key="1">
    <citation type="submission" date="2025-08" db="UniProtKB">
        <authorList>
            <consortium name="RefSeq"/>
        </authorList>
    </citation>
    <scope>IDENTIFICATION</scope>
    <source>
        <tissue evidence="3">Total insect</tissue>
    </source>
</reference>
<dbReference type="InParanoid" id="A0A6P8ZZV3"/>